<dbReference type="InterPro" id="IPR011701">
    <property type="entry name" value="MFS"/>
</dbReference>
<dbReference type="AlphaFoldDB" id="A0A545T7X3"/>
<protein>
    <submittedName>
        <fullName evidence="8">MFS transporter</fullName>
    </submittedName>
</protein>
<feature type="transmembrane region" description="Helical" evidence="6">
    <location>
        <begin position="145"/>
        <end position="165"/>
    </location>
</feature>
<feature type="domain" description="Major facilitator superfamily (MFS) profile" evidence="7">
    <location>
        <begin position="21"/>
        <end position="415"/>
    </location>
</feature>
<comment type="caution">
    <text evidence="8">The sequence shown here is derived from an EMBL/GenBank/DDBJ whole genome shotgun (WGS) entry which is preliminary data.</text>
</comment>
<evidence type="ECO:0000313" key="8">
    <source>
        <dbReference type="EMBL" id="TQV73334.1"/>
    </source>
</evidence>
<keyword evidence="3 6" id="KW-0812">Transmembrane</keyword>
<proteinExistence type="predicted"/>
<evidence type="ECO:0000259" key="7">
    <source>
        <dbReference type="PROSITE" id="PS50850"/>
    </source>
</evidence>
<dbReference type="EMBL" id="VHSH01000011">
    <property type="protein sequence ID" value="TQV73334.1"/>
    <property type="molecule type" value="Genomic_DNA"/>
</dbReference>
<name>A0A545T7X3_9PROT</name>
<feature type="transmembrane region" description="Helical" evidence="6">
    <location>
        <begin position="177"/>
        <end position="195"/>
    </location>
</feature>
<keyword evidence="5 6" id="KW-0472">Membrane</keyword>
<evidence type="ECO:0000256" key="3">
    <source>
        <dbReference type="ARBA" id="ARBA00022692"/>
    </source>
</evidence>
<dbReference type="PROSITE" id="PS50850">
    <property type="entry name" value="MFS"/>
    <property type="match status" value="1"/>
</dbReference>
<keyword evidence="4 6" id="KW-1133">Transmembrane helix</keyword>
<organism evidence="8 9">
    <name type="scientific">Denitrobaculum tricleocarpae</name>
    <dbReference type="NCBI Taxonomy" id="2591009"/>
    <lineage>
        <taxon>Bacteria</taxon>
        <taxon>Pseudomonadati</taxon>
        <taxon>Pseudomonadota</taxon>
        <taxon>Alphaproteobacteria</taxon>
        <taxon>Rhodospirillales</taxon>
        <taxon>Rhodospirillaceae</taxon>
        <taxon>Denitrobaculum</taxon>
    </lineage>
</organism>
<evidence type="ECO:0000256" key="5">
    <source>
        <dbReference type="ARBA" id="ARBA00023136"/>
    </source>
</evidence>
<comment type="subcellular location">
    <subcellularLocation>
        <location evidence="1">Cell membrane</location>
        <topology evidence="1">Multi-pass membrane protein</topology>
    </subcellularLocation>
</comment>
<dbReference type="Gene3D" id="1.20.1250.20">
    <property type="entry name" value="MFS general substrate transporter like domains"/>
    <property type="match status" value="2"/>
</dbReference>
<dbReference type="OrthoDB" id="272777at2"/>
<dbReference type="GO" id="GO:0022857">
    <property type="term" value="F:transmembrane transporter activity"/>
    <property type="evidence" value="ECO:0007669"/>
    <property type="project" value="InterPro"/>
</dbReference>
<evidence type="ECO:0000256" key="2">
    <source>
        <dbReference type="ARBA" id="ARBA00022475"/>
    </source>
</evidence>
<feature type="transmembrane region" description="Helical" evidence="6">
    <location>
        <begin position="320"/>
        <end position="339"/>
    </location>
</feature>
<evidence type="ECO:0000256" key="1">
    <source>
        <dbReference type="ARBA" id="ARBA00004651"/>
    </source>
</evidence>
<dbReference type="PANTHER" id="PTHR43124:SF3">
    <property type="entry name" value="CHLORAMPHENICOL EFFLUX PUMP RV0191"/>
    <property type="match status" value="1"/>
</dbReference>
<feature type="transmembrane region" description="Helical" evidence="6">
    <location>
        <begin position="266"/>
        <end position="284"/>
    </location>
</feature>
<accession>A0A545T7X3</accession>
<dbReference type="InterPro" id="IPR020846">
    <property type="entry name" value="MFS_dom"/>
</dbReference>
<dbReference type="InterPro" id="IPR036259">
    <property type="entry name" value="MFS_trans_sf"/>
</dbReference>
<dbReference type="Pfam" id="PF07690">
    <property type="entry name" value="MFS_1"/>
    <property type="match status" value="1"/>
</dbReference>
<keyword evidence="2" id="KW-1003">Cell membrane</keyword>
<evidence type="ECO:0000313" key="9">
    <source>
        <dbReference type="Proteomes" id="UP000315252"/>
    </source>
</evidence>
<evidence type="ECO:0000256" key="6">
    <source>
        <dbReference type="SAM" id="Phobius"/>
    </source>
</evidence>
<dbReference type="InterPro" id="IPR050189">
    <property type="entry name" value="MFS_Efflux_Transporters"/>
</dbReference>
<evidence type="ECO:0000256" key="4">
    <source>
        <dbReference type="ARBA" id="ARBA00022989"/>
    </source>
</evidence>
<feature type="transmembrane region" description="Helical" evidence="6">
    <location>
        <begin position="351"/>
        <end position="370"/>
    </location>
</feature>
<gene>
    <name evidence="8" type="ORF">FKG95_25275</name>
</gene>
<feature type="transmembrane region" description="Helical" evidence="6">
    <location>
        <begin position="87"/>
        <end position="106"/>
    </location>
</feature>
<dbReference type="Proteomes" id="UP000315252">
    <property type="component" value="Unassembled WGS sequence"/>
</dbReference>
<feature type="transmembrane region" description="Helical" evidence="6">
    <location>
        <begin position="390"/>
        <end position="411"/>
    </location>
</feature>
<feature type="transmembrane region" description="Helical" evidence="6">
    <location>
        <begin position="112"/>
        <end position="133"/>
    </location>
</feature>
<keyword evidence="9" id="KW-1185">Reference proteome</keyword>
<feature type="transmembrane region" description="Helical" evidence="6">
    <location>
        <begin position="296"/>
        <end position="314"/>
    </location>
</feature>
<dbReference type="PANTHER" id="PTHR43124">
    <property type="entry name" value="PURINE EFFLUX PUMP PBUE"/>
    <property type="match status" value="1"/>
</dbReference>
<reference evidence="8 9" key="1">
    <citation type="submission" date="2019-06" db="EMBL/GenBank/DDBJ databases">
        <title>Whole genome sequence for Rhodospirillaceae sp. R148.</title>
        <authorList>
            <person name="Wang G."/>
        </authorList>
    </citation>
    <scope>NUCLEOTIDE SEQUENCE [LARGE SCALE GENOMIC DNA]</scope>
    <source>
        <strain evidence="8 9">R148</strain>
    </source>
</reference>
<dbReference type="GO" id="GO:0005886">
    <property type="term" value="C:plasma membrane"/>
    <property type="evidence" value="ECO:0007669"/>
    <property type="project" value="UniProtKB-SubCell"/>
</dbReference>
<dbReference type="SUPFAM" id="SSF103473">
    <property type="entry name" value="MFS general substrate transporter"/>
    <property type="match status" value="1"/>
</dbReference>
<feature type="transmembrane region" description="Helical" evidence="6">
    <location>
        <begin position="231"/>
        <end position="254"/>
    </location>
</feature>
<sequence length="424" mass="45123">MRKTAVLLTASSNLPLARIWIVLFCALIFAMAQFHRAAGGIISPVLTEEFQLTPTAIGGVIGAMFIATVIMQVPAGIALDRYGVRRVVPFSLALSGCGSLLFAQAIDVQWLLVARILLGVGFASLTAGAYLLFARWFPQDRFATLSGLMVAIGGIGGLTGTYPLAESIGIFGWRSNFAAVGFLILAVSLLGYLTIRDAPPDYRDQGGRPRSIKETLTGYREIFGKRDFFKILALGLVTFAPITAIAGLWGGPYFQEVHGLSRTETGLILFVLFLSTSFAGLVVGPLDRRFGTRKGVILGCTFLSFSSLAVLALWPQAPLGAAIACLVFMTFCQQFYLPLAAHNRALFGDHLVGRASTLLTLVSVAGIPLLQGGFGLVLDLSRRSGLSDELGYRLGFASIAVALFLASSIYATAKDIKPQGGEGA</sequence>
<feature type="transmembrane region" description="Helical" evidence="6">
    <location>
        <begin position="57"/>
        <end position="75"/>
    </location>
</feature>